<proteinExistence type="predicted"/>
<name>A0A7W4W0X7_9ACTN</name>
<accession>A0A7W4W0X7</accession>
<dbReference type="InterPro" id="IPR029032">
    <property type="entry name" value="AhpD-like"/>
</dbReference>
<dbReference type="Gene3D" id="1.20.1290.10">
    <property type="entry name" value="AhpD-like"/>
    <property type="match status" value="1"/>
</dbReference>
<gene>
    <name evidence="1" type="ORF">FHU40_005123</name>
</gene>
<comment type="caution">
    <text evidence="1">The sequence shown here is derived from an EMBL/GenBank/DDBJ whole genome shotgun (WGS) entry which is preliminary data.</text>
</comment>
<dbReference type="PANTHER" id="PTHR35446">
    <property type="entry name" value="SI:CH211-175M2.5"/>
    <property type="match status" value="1"/>
</dbReference>
<protein>
    <submittedName>
        <fullName evidence="1">Putative peroxidase-related enzyme</fullName>
    </submittedName>
</protein>
<sequence length="189" mass="20547">MSFLSEPAPTPRVRALYDADVRDYGYVMNLNRAWAHHPDAHDALFELLGAVARQGGLTMRDRGILVTACAATLGDSYCSLAWGRKLSEEADPELAAAVLAGSDERLSDSERAMARWARQVARDPNGATADDVQALRDAGHDDARIFAITTFVALRMAFSTVNDALGSEPDDELRESAPDAVRDVVTWGR</sequence>
<keyword evidence="1" id="KW-0560">Oxidoreductase</keyword>
<keyword evidence="1" id="KW-0575">Peroxidase</keyword>
<evidence type="ECO:0000313" key="1">
    <source>
        <dbReference type="EMBL" id="MBB3045270.1"/>
    </source>
</evidence>
<organism evidence="1 2">
    <name type="scientific">Nocardioides soli</name>
    <dbReference type="NCBI Taxonomy" id="1036020"/>
    <lineage>
        <taxon>Bacteria</taxon>
        <taxon>Bacillati</taxon>
        <taxon>Actinomycetota</taxon>
        <taxon>Actinomycetes</taxon>
        <taxon>Propionibacteriales</taxon>
        <taxon>Nocardioidaceae</taxon>
        <taxon>Nocardioides</taxon>
    </lineage>
</organism>
<dbReference type="EMBL" id="JACHWR010000005">
    <property type="protein sequence ID" value="MBB3045270.1"/>
    <property type="molecule type" value="Genomic_DNA"/>
</dbReference>
<dbReference type="SUPFAM" id="SSF69118">
    <property type="entry name" value="AhpD-like"/>
    <property type="match status" value="1"/>
</dbReference>
<dbReference type="PANTHER" id="PTHR35446:SF2">
    <property type="entry name" value="CARBOXYMUCONOLACTONE DECARBOXYLASE-LIKE DOMAIN-CONTAINING PROTEIN"/>
    <property type="match status" value="1"/>
</dbReference>
<dbReference type="GO" id="GO:0004601">
    <property type="term" value="F:peroxidase activity"/>
    <property type="evidence" value="ECO:0007669"/>
    <property type="project" value="UniProtKB-KW"/>
</dbReference>
<keyword evidence="2" id="KW-1185">Reference proteome</keyword>
<evidence type="ECO:0000313" key="2">
    <source>
        <dbReference type="Proteomes" id="UP000589626"/>
    </source>
</evidence>
<reference evidence="1 2" key="1">
    <citation type="submission" date="2020-08" db="EMBL/GenBank/DDBJ databases">
        <title>Sequencing the genomes of 1000 actinobacteria strains.</title>
        <authorList>
            <person name="Klenk H.-P."/>
        </authorList>
    </citation>
    <scope>NUCLEOTIDE SEQUENCE [LARGE SCALE GENOMIC DNA]</scope>
    <source>
        <strain evidence="1 2">DSM 105498</strain>
    </source>
</reference>
<dbReference type="RefSeq" id="WP_183595257.1">
    <property type="nucleotide sequence ID" value="NZ_JACHWR010000005.1"/>
</dbReference>
<dbReference type="AlphaFoldDB" id="A0A7W4W0X7"/>
<dbReference type="Proteomes" id="UP000589626">
    <property type="component" value="Unassembled WGS sequence"/>
</dbReference>